<evidence type="ECO:0000256" key="13">
    <source>
        <dbReference type="SAM" id="Phobius"/>
    </source>
</evidence>
<evidence type="ECO:0000256" key="12">
    <source>
        <dbReference type="NCBIfam" id="TIGR04265"/>
    </source>
</evidence>
<comment type="subcellular location">
    <subcellularLocation>
        <location evidence="1">Cell membrane</location>
        <topology evidence="1">Multi-pass membrane protein</topology>
    </subcellularLocation>
</comment>
<dbReference type="InterPro" id="IPR022924">
    <property type="entry name" value="Cardiolipin_synthase"/>
</dbReference>
<evidence type="ECO:0000256" key="11">
    <source>
        <dbReference type="ARBA" id="ARBA00023264"/>
    </source>
</evidence>
<dbReference type="EMBL" id="ACHM02000002">
    <property type="protein sequence ID" value="EFH93238.1"/>
    <property type="molecule type" value="Genomic_DNA"/>
</dbReference>
<evidence type="ECO:0000256" key="9">
    <source>
        <dbReference type="ARBA" id="ARBA00023136"/>
    </source>
</evidence>
<evidence type="ECO:0000256" key="6">
    <source>
        <dbReference type="ARBA" id="ARBA00022737"/>
    </source>
</evidence>
<gene>
    <name evidence="15" type="ORF">HMPREF0391_10896</name>
</gene>
<keyword evidence="9 13" id="KW-0472">Membrane</keyword>
<evidence type="ECO:0000256" key="3">
    <source>
        <dbReference type="ARBA" id="ARBA00022516"/>
    </source>
</evidence>
<keyword evidence="15" id="KW-0378">Hydrolase</keyword>
<dbReference type="SUPFAM" id="SSF56024">
    <property type="entry name" value="Phospholipase D/nuclease"/>
    <property type="match status" value="2"/>
</dbReference>
<keyword evidence="2" id="KW-1003">Cell membrane</keyword>
<keyword evidence="10" id="KW-0594">Phospholipid biosynthesis</keyword>
<dbReference type="eggNOG" id="COG1502">
    <property type="taxonomic scope" value="Bacteria"/>
</dbReference>
<dbReference type="InterPro" id="IPR001736">
    <property type="entry name" value="PLipase_D/transphosphatidylase"/>
</dbReference>
<dbReference type="PROSITE" id="PS50035">
    <property type="entry name" value="PLD"/>
    <property type="match status" value="2"/>
</dbReference>
<evidence type="ECO:0000256" key="10">
    <source>
        <dbReference type="ARBA" id="ARBA00023209"/>
    </source>
</evidence>
<keyword evidence="7 13" id="KW-1133">Transmembrane helix</keyword>
<sequence>MEVQMKKLFKFLTSRIMLLAIVFIIQISLLVYLILSFQRNFVYVYTLNIIISFAFTIMVVNTDVNPSFKLGWLIPIWIFPLFGAVFYLFFRRNRFVRAQQRRMDTISSSFNNHILSNGNVIDELEGDSKSIATYINTTAHAPVFSKTSSKYLKNGEVFFEYLMEDLKNAKDYIFLEFFIIEEGYMFNNILEVLEQKVKEGVDVRILYDDFGCMTKLSRRYYNKLEKKGIKVQVFNPIRVLPMPRHNNRDHRKIIVIDGKIAYTGGFNLADEYMNKIQKFGYWKDTGIRVTGDGVWSFTIMFLSIWELYDDNELDYDYYFEKTVPNVSENEGYCQPYTDSPLDDVPVGKGAYMQLVSRSRKYFYITTPYLIPSDDMIDSLRDAALSGVDVRIITPGIPDKKLVYMVTRTYYKPLLEAGVRIFEYSPGFLHAKSCVTDDQRCVIGSINLDFRSLYLHFENGAMYYDSHIISDLKEDFLEMQSQSQEIFSRQLENQNLSRKILSVILKVFSPMI</sequence>
<organism evidence="15">
    <name type="scientific">Finegoldia magna ATCC 53516</name>
    <dbReference type="NCBI Taxonomy" id="525282"/>
    <lineage>
        <taxon>Bacteria</taxon>
        <taxon>Bacillati</taxon>
        <taxon>Bacillota</taxon>
        <taxon>Tissierellia</taxon>
        <taxon>Tissierellales</taxon>
        <taxon>Peptoniphilaceae</taxon>
        <taxon>Finegoldia</taxon>
    </lineage>
</organism>
<keyword evidence="8" id="KW-0443">Lipid metabolism</keyword>
<dbReference type="GO" id="GO:0016787">
    <property type="term" value="F:hydrolase activity"/>
    <property type="evidence" value="ECO:0007669"/>
    <property type="project" value="UniProtKB-KW"/>
</dbReference>
<dbReference type="EC" id="2.7.8.-" evidence="12"/>
<evidence type="ECO:0000256" key="4">
    <source>
        <dbReference type="ARBA" id="ARBA00022679"/>
    </source>
</evidence>
<dbReference type="Pfam" id="PF13396">
    <property type="entry name" value="PLDc_N"/>
    <property type="match status" value="1"/>
</dbReference>
<protein>
    <recommendedName>
        <fullName evidence="12">Cardiolipin synthase</fullName>
        <ecNumber evidence="12">2.7.8.-</ecNumber>
    </recommendedName>
</protein>
<evidence type="ECO:0000256" key="8">
    <source>
        <dbReference type="ARBA" id="ARBA00023098"/>
    </source>
</evidence>
<dbReference type="Gene3D" id="3.30.870.10">
    <property type="entry name" value="Endonuclease Chain A"/>
    <property type="match status" value="2"/>
</dbReference>
<dbReference type="AlphaFoldDB" id="D6S8W0"/>
<dbReference type="GO" id="GO:0032049">
    <property type="term" value="P:cardiolipin biosynthetic process"/>
    <property type="evidence" value="ECO:0007669"/>
    <property type="project" value="UniProtKB-UniRule"/>
</dbReference>
<feature type="transmembrane region" description="Helical" evidence="13">
    <location>
        <begin position="72"/>
        <end position="90"/>
    </location>
</feature>
<feature type="transmembrane region" description="Helical" evidence="13">
    <location>
        <begin position="42"/>
        <end position="60"/>
    </location>
</feature>
<dbReference type="STRING" id="525282.HMPREF0391_10896"/>
<dbReference type="CDD" id="cd09154">
    <property type="entry name" value="PLDc_SMU_988_like_1"/>
    <property type="match status" value="1"/>
</dbReference>
<feature type="transmembrane region" description="Helical" evidence="13">
    <location>
        <begin position="12"/>
        <end position="35"/>
    </location>
</feature>
<evidence type="ECO:0000313" key="15">
    <source>
        <dbReference type="EMBL" id="EFH93238.1"/>
    </source>
</evidence>
<feature type="domain" description="PLD phosphodiesterase" evidence="14">
    <location>
        <begin position="245"/>
        <end position="272"/>
    </location>
</feature>
<evidence type="ECO:0000256" key="7">
    <source>
        <dbReference type="ARBA" id="ARBA00022989"/>
    </source>
</evidence>
<accession>D6S8W0</accession>
<dbReference type="PANTHER" id="PTHR21248">
    <property type="entry name" value="CARDIOLIPIN SYNTHASE"/>
    <property type="match status" value="1"/>
</dbReference>
<evidence type="ECO:0000256" key="2">
    <source>
        <dbReference type="ARBA" id="ARBA00022475"/>
    </source>
</evidence>
<dbReference type="GO" id="GO:0005886">
    <property type="term" value="C:plasma membrane"/>
    <property type="evidence" value="ECO:0007669"/>
    <property type="project" value="UniProtKB-SubCell"/>
</dbReference>
<dbReference type="HOGENOM" id="CLU_038053_1_2_9"/>
<proteinExistence type="predicted"/>
<keyword evidence="6" id="KW-0677">Repeat</keyword>
<keyword evidence="3" id="KW-0444">Lipid biosynthesis</keyword>
<dbReference type="Pfam" id="PF13091">
    <property type="entry name" value="PLDc_2"/>
    <property type="match status" value="2"/>
</dbReference>
<keyword evidence="5 13" id="KW-0812">Transmembrane</keyword>
<keyword evidence="11" id="KW-1208">Phospholipid metabolism</keyword>
<comment type="caution">
    <text evidence="15">The sequence shown here is derived from an EMBL/GenBank/DDBJ whole genome shotgun (WGS) entry which is preliminary data.</text>
</comment>
<dbReference type="InterPro" id="IPR027379">
    <property type="entry name" value="CLS_N"/>
</dbReference>
<evidence type="ECO:0000259" key="14">
    <source>
        <dbReference type="PROSITE" id="PS50035"/>
    </source>
</evidence>
<dbReference type="NCBIfam" id="TIGR04265">
    <property type="entry name" value="bac_cardiolipin"/>
    <property type="match status" value="1"/>
</dbReference>
<dbReference type="GO" id="GO:0008808">
    <property type="term" value="F:cardiolipin synthase activity"/>
    <property type="evidence" value="ECO:0007669"/>
    <property type="project" value="UniProtKB-UniRule"/>
</dbReference>
<dbReference type="Proteomes" id="UP000004063">
    <property type="component" value="Chromosome"/>
</dbReference>
<dbReference type="PANTHER" id="PTHR21248:SF22">
    <property type="entry name" value="PHOSPHOLIPASE D"/>
    <property type="match status" value="1"/>
</dbReference>
<dbReference type="SMART" id="SM00155">
    <property type="entry name" value="PLDc"/>
    <property type="match status" value="2"/>
</dbReference>
<dbReference type="InterPro" id="IPR025202">
    <property type="entry name" value="PLD-like_dom"/>
</dbReference>
<evidence type="ECO:0000256" key="1">
    <source>
        <dbReference type="ARBA" id="ARBA00004651"/>
    </source>
</evidence>
<reference evidence="15" key="1">
    <citation type="submission" date="2010-05" db="EMBL/GenBank/DDBJ databases">
        <authorList>
            <person name="Muzny D."/>
            <person name="Qin X."/>
            <person name="Buhay C."/>
            <person name="Dugan-Rocha S."/>
            <person name="Ding Y."/>
            <person name="Chen G."/>
            <person name="Hawes A."/>
            <person name="Holder M."/>
            <person name="Jhangiani S."/>
            <person name="Johnson A."/>
            <person name="Khan Z."/>
            <person name="Li Z."/>
            <person name="Liu W."/>
            <person name="Liu X."/>
            <person name="Perez L."/>
            <person name="Shen H."/>
            <person name="Wang Q."/>
            <person name="Watt J."/>
            <person name="Xi L."/>
            <person name="Xin Y."/>
            <person name="Zhou J."/>
            <person name="Deng J."/>
            <person name="Jiang H."/>
            <person name="Liu Y."/>
            <person name="Qu J."/>
            <person name="Song X.-Z."/>
            <person name="Zhang L."/>
            <person name="Villasana D."/>
            <person name="Johnson A."/>
            <person name="Liu J."/>
            <person name="Liyanage D."/>
            <person name="Lorensuhewa L."/>
            <person name="Robinson T."/>
            <person name="Song A."/>
            <person name="Song B.-B."/>
            <person name="Dinh H."/>
            <person name="Thornton R."/>
            <person name="Coyle M."/>
            <person name="Francisco L."/>
            <person name="Jackson L."/>
            <person name="Javaid M."/>
            <person name="Korchina V."/>
            <person name="Kovar C."/>
            <person name="Mata R."/>
            <person name="Mathew T."/>
            <person name="Ngo R."/>
            <person name="Nguyen L."/>
            <person name="Nguyen N."/>
            <person name="Okwuonu G."/>
            <person name="Ongeri F."/>
            <person name="Pham C."/>
            <person name="Simmons D."/>
            <person name="Wilczek-Boney K."/>
            <person name="Hale W."/>
            <person name="Jakkamsetti A."/>
            <person name="Pham P."/>
            <person name="Ruth R."/>
            <person name="San Lucas F."/>
            <person name="Warren J."/>
            <person name="Zhang J."/>
            <person name="Zhao Z."/>
            <person name="Zhou C."/>
            <person name="Zhu D."/>
            <person name="Lee S."/>
            <person name="Bess C."/>
            <person name="Blankenburg K."/>
            <person name="Forbes L."/>
            <person name="Fu Q."/>
            <person name="Gubbala S."/>
            <person name="Hirani K."/>
            <person name="Jayaseelan J.C."/>
            <person name="Lara F."/>
            <person name="Munidasa M."/>
            <person name="Palculict T."/>
            <person name="Patil S."/>
            <person name="Pu L.-L."/>
            <person name="Saada N."/>
            <person name="Tang L."/>
            <person name="Weissenberger G."/>
            <person name="Zhu Y."/>
            <person name="Hemphill L."/>
            <person name="Shang Y."/>
            <person name="Youmans B."/>
            <person name="Ayvaz T."/>
            <person name="Ross M."/>
            <person name="Santibanez J."/>
            <person name="Aqrawi P."/>
            <person name="Gross S."/>
            <person name="Joshi V."/>
            <person name="Fowler G."/>
            <person name="Nazareth L."/>
            <person name="Reid J."/>
            <person name="Worley K."/>
            <person name="Petrosino J."/>
            <person name="Highlander S."/>
            <person name="Gibbs R."/>
        </authorList>
    </citation>
    <scope>NUCLEOTIDE SEQUENCE [LARGE SCALE GENOMIC DNA]</scope>
    <source>
        <strain evidence="15">ATCC 53516</strain>
    </source>
</reference>
<feature type="domain" description="PLD phosphodiesterase" evidence="14">
    <location>
        <begin position="424"/>
        <end position="451"/>
    </location>
</feature>
<keyword evidence="4" id="KW-0808">Transferase</keyword>
<evidence type="ECO:0000256" key="5">
    <source>
        <dbReference type="ARBA" id="ARBA00022692"/>
    </source>
</evidence>
<dbReference type="CDD" id="cd09160">
    <property type="entry name" value="PLDc_SMU_988_like_2"/>
    <property type="match status" value="1"/>
</dbReference>
<name>D6S8W0_FINMA</name>